<evidence type="ECO:0000259" key="4">
    <source>
        <dbReference type="Pfam" id="PF08626"/>
    </source>
</evidence>
<dbReference type="Proteomes" id="UP000193920">
    <property type="component" value="Unassembled WGS sequence"/>
</dbReference>
<dbReference type="Pfam" id="PF26283">
    <property type="entry name" value="Ig_TRAPPC9-Trs120_4th"/>
    <property type="match status" value="1"/>
</dbReference>
<feature type="domain" description="Trs120/TRAPPC9 TPR region" evidence="5">
    <location>
        <begin position="393"/>
        <end position="704"/>
    </location>
</feature>
<feature type="domain" description="Trs120/TRAPPC9 first Ig-like" evidence="6">
    <location>
        <begin position="775"/>
        <end position="936"/>
    </location>
</feature>
<evidence type="ECO:0000259" key="6">
    <source>
        <dbReference type="Pfam" id="PF26254"/>
    </source>
</evidence>
<feature type="domain" description="Trs120/TRAPPC9 fourth Ig-like" evidence="8">
    <location>
        <begin position="1357"/>
        <end position="1482"/>
    </location>
</feature>
<accession>A0A1Y2E5H5</accession>
<evidence type="ECO:0000313" key="9">
    <source>
        <dbReference type="EMBL" id="ORY66823.1"/>
    </source>
</evidence>
<protein>
    <recommendedName>
        <fullName evidence="11">Trs120-domain-containing protein</fullName>
    </recommendedName>
</protein>
<keyword evidence="10" id="KW-1185">Reference proteome</keyword>
<proteinExistence type="predicted"/>
<dbReference type="GO" id="GO:0005802">
    <property type="term" value="C:trans-Golgi network"/>
    <property type="evidence" value="ECO:0007669"/>
    <property type="project" value="TreeGrafter"/>
</dbReference>
<dbReference type="InterPro" id="IPR013935">
    <property type="entry name" value="Trs120_TRAPPC9"/>
</dbReference>
<dbReference type="EMBL" id="MCOG01000049">
    <property type="protein sequence ID" value="ORY66823.1"/>
    <property type="molecule type" value="Genomic_DNA"/>
</dbReference>
<organism evidence="9 10">
    <name type="scientific">Neocallimastix californiae</name>
    <dbReference type="NCBI Taxonomy" id="1754190"/>
    <lineage>
        <taxon>Eukaryota</taxon>
        <taxon>Fungi</taxon>
        <taxon>Fungi incertae sedis</taxon>
        <taxon>Chytridiomycota</taxon>
        <taxon>Chytridiomycota incertae sedis</taxon>
        <taxon>Neocallimastigomycetes</taxon>
        <taxon>Neocallimastigales</taxon>
        <taxon>Neocallimastigaceae</taxon>
        <taxon>Neocallimastix</taxon>
    </lineage>
</organism>
<evidence type="ECO:0000259" key="8">
    <source>
        <dbReference type="Pfam" id="PF26283"/>
    </source>
</evidence>
<keyword evidence="2" id="KW-0333">Golgi apparatus</keyword>
<dbReference type="PANTHER" id="PTHR21512">
    <property type="entry name" value="TRAFFICKING PROTEIN PARTICLE COMPLEX SUBUNIT 9"/>
    <property type="match status" value="1"/>
</dbReference>
<name>A0A1Y2E5H5_9FUNG</name>
<dbReference type="PANTHER" id="PTHR21512:SF5">
    <property type="entry name" value="TRAFFICKING PROTEIN PARTICLE COMPLEX SUBUNIT 9"/>
    <property type="match status" value="1"/>
</dbReference>
<evidence type="ECO:0008006" key="11">
    <source>
        <dbReference type="Google" id="ProtNLM"/>
    </source>
</evidence>
<dbReference type="Pfam" id="PF08626">
    <property type="entry name" value="TRAPPC9-Trs120"/>
    <property type="match status" value="1"/>
</dbReference>
<evidence type="ECO:0000259" key="5">
    <source>
        <dbReference type="Pfam" id="PF26251"/>
    </source>
</evidence>
<dbReference type="Pfam" id="PF26254">
    <property type="entry name" value="Ig_TRAPPC9-Trs120_1st"/>
    <property type="match status" value="1"/>
</dbReference>
<dbReference type="Pfam" id="PF26280">
    <property type="entry name" value="Ig_TRAPPC9-Trs120_2nd"/>
    <property type="match status" value="1"/>
</dbReference>
<evidence type="ECO:0000259" key="7">
    <source>
        <dbReference type="Pfam" id="PF26282"/>
    </source>
</evidence>
<feature type="domain" description="Trs120/TRAPPC9 N-terminal" evidence="4">
    <location>
        <begin position="14"/>
        <end position="338"/>
    </location>
</feature>
<sequence length="1483" mass="170195">MNSVLPSLDPYKIGYIDSARIKIAIVPVGKIKKKTFKKFIELISQKEILDLEEIPFVLQENGVVNCKKPENGKVLLKYVTSHNIEHGRYEDIQPFRRIFGVIGIIDCEQQQDIQKEYQKFKKLISKKFSTILSRVCFAHNPTQEQKAELLSIEPVQFFSDDESFKTKYNEVLVQLISNIITRFDTLINDIKRLQIIHSPRPNNPTAKDQKEFDNNPIPNTMPMKKEPSNFPILPPSVYVSGTAREISQSSQTIETTSPTVLTNPSLQNVVGMLADSRARKLTASRSQKLSSDLLLLAGRVSEAVKNYSNILETMKSNNDYLWQAVCIESYQCALFLEALQNNKSTTLKIQNKDNSTENQDLKFDTLTSYEHFRKTGLTIYHTNIKLKTLICELPERTREIITLYDKVSNSEDKPAYPFLAITSCLKIAKLLSIMHNIHLNSSFLSGASIQLNSNKKLSSPNLNFDNNVNIVEPVNGVSKIAVASWLNKAWHGGLQFLSENLKIDICASISAIYGSIGMLRKHAFFLHQTDLMTVTYIRNLLQKNLTKNKEAGSPSSPISPSHPRSNSFDGINDDDDDESNRFIAYPSGELMERVCEIIGIGESLRTTPLLVPYKNDLVWKMRKDELKRKEALKWNNRQSSQGNLGKPNFENLQFGWPELQIFMMKQCLEMSLISEDFQKTISFSGRLLRRLHSYLIPSRQKEIADLLCYVLQRRQIELLHQQKIESSKKQENQNHYSKLELSEAGFSIASSLIILDSIDISEYLPKRIPYPYHKYKNEETEDESNPFIYSPFILRKAKSNNMLNRSGANEKMLMVANEPVEFIITFTNTYSFDIEIEGLTIKTSGIKVKSVPVSVIIPAFTRYYQVKVFATPLEAGTLRILGCKVKMFGGSIEEVLIPPSSNLDKIEIEDDRDRLLGKSSLEYYKKYKIREIMIKEGKEVKDLPESEKPWEKSFKVLDEQALLQVKEVSLGTQAAIMLFEGEISKFTIKLENIGTVPITYMKLTINEKYGERRNSNMIYEFADVLYEKEIYEKGKKTFWLQQTINTGKEEINRDSDPTNKSDTEIIPINLMPNKQCEIVIGTYGNILCSSGSMCIKYGNVNFEENNTDDEDPYYYLRQIDIPIMITVQRGLTTLNADMLVFNGNSEADTLRNFRNRKKQFAEEENTTRNKTLADQNDPYISNSLEELLEMVQFEQKINFNKYCLLTFELNNLWNIPFEIKFTIDEEKNSDSIEINVLIDANSTKRIFLPILRYNLPDSVLNQEIPTPNRQQIAYKIIKLVEHEEKIRREQFWFREDLFGGLIMGKGKIKASWNCARIRNGVLNLRSLKLTSSMLNILKVKDITFDVCLEPISSSKEDAIISSGQDGDEISCKFREMVGLKWTINNHLNVPKKVCIRIEPVQDFDNGLLDYHLQGRMAWSGSLQKVLEEIPPNSSIDYVLPVYFFSPGHFKFIYHCELVGNIIEHSKNGENIWWGDSPVIIHVV</sequence>
<comment type="subcellular location">
    <subcellularLocation>
        <location evidence="1">Golgi apparatus</location>
    </subcellularLocation>
</comment>
<dbReference type="InterPro" id="IPR058564">
    <property type="entry name" value="TPR_TRAPPC9_Trs120"/>
</dbReference>
<dbReference type="OrthoDB" id="27962at2759"/>
<gene>
    <name evidence="9" type="ORF">LY90DRAFT_667768</name>
</gene>
<evidence type="ECO:0000313" key="10">
    <source>
        <dbReference type="Proteomes" id="UP000193920"/>
    </source>
</evidence>
<dbReference type="InterPro" id="IPR058563">
    <property type="entry name" value="Trs120_TRAPPC9_N"/>
</dbReference>
<evidence type="ECO:0000256" key="1">
    <source>
        <dbReference type="ARBA" id="ARBA00004555"/>
    </source>
</evidence>
<dbReference type="InterPro" id="IPR058568">
    <property type="entry name" value="Ig_TRAPPC9_Trs120_4th"/>
</dbReference>
<feature type="compositionally biased region" description="Low complexity" evidence="3">
    <location>
        <begin position="553"/>
        <end position="567"/>
    </location>
</feature>
<dbReference type="InterPro" id="IPR058567">
    <property type="entry name" value="Ig_TRAPPC9_Trs120_3rd"/>
</dbReference>
<comment type="caution">
    <text evidence="9">The sequence shown here is derived from an EMBL/GenBank/DDBJ whole genome shotgun (WGS) entry which is preliminary data.</text>
</comment>
<evidence type="ECO:0000256" key="2">
    <source>
        <dbReference type="ARBA" id="ARBA00023034"/>
    </source>
</evidence>
<feature type="domain" description="Trs120/TRAPPC9 third Ig-like" evidence="7">
    <location>
        <begin position="1191"/>
        <end position="1338"/>
    </location>
</feature>
<dbReference type="Pfam" id="PF26282">
    <property type="entry name" value="Ig_TRAPPC9-Trs120_3rd"/>
    <property type="match status" value="1"/>
</dbReference>
<dbReference type="Pfam" id="PF26251">
    <property type="entry name" value="TPR_TRAPPC9-Trs120"/>
    <property type="match status" value="1"/>
</dbReference>
<dbReference type="STRING" id="1754190.A0A1Y2E5H5"/>
<dbReference type="InterPro" id="IPR058565">
    <property type="entry name" value="Ig_TRAPPC9_Trs120_1st"/>
</dbReference>
<evidence type="ECO:0000256" key="3">
    <source>
        <dbReference type="SAM" id="MobiDB-lite"/>
    </source>
</evidence>
<reference evidence="9 10" key="1">
    <citation type="submission" date="2016-08" db="EMBL/GenBank/DDBJ databases">
        <title>A Parts List for Fungal Cellulosomes Revealed by Comparative Genomics.</title>
        <authorList>
            <consortium name="DOE Joint Genome Institute"/>
            <person name="Haitjema C.H."/>
            <person name="Gilmore S.P."/>
            <person name="Henske J.K."/>
            <person name="Solomon K.V."/>
            <person name="De Groot R."/>
            <person name="Kuo A."/>
            <person name="Mondo S.J."/>
            <person name="Salamov A.A."/>
            <person name="Labutti K."/>
            <person name="Zhao Z."/>
            <person name="Chiniquy J."/>
            <person name="Barry K."/>
            <person name="Brewer H.M."/>
            <person name="Purvine S.O."/>
            <person name="Wright A.T."/>
            <person name="Boxma B."/>
            <person name="Van Alen T."/>
            <person name="Hackstein J.H."/>
            <person name="Baker S.E."/>
            <person name="Grigoriev I.V."/>
            <person name="O'Malley M.A."/>
        </authorList>
    </citation>
    <scope>NUCLEOTIDE SEQUENCE [LARGE SCALE GENOMIC DNA]</scope>
    <source>
        <strain evidence="9 10">G1</strain>
    </source>
</reference>
<feature type="region of interest" description="Disordered" evidence="3">
    <location>
        <begin position="548"/>
        <end position="579"/>
    </location>
</feature>